<accession>A0A561TW29</accession>
<evidence type="ECO:0000259" key="3">
    <source>
        <dbReference type="Pfam" id="PF05368"/>
    </source>
</evidence>
<dbReference type="Gene3D" id="3.40.50.720">
    <property type="entry name" value="NAD(P)-binding Rossmann-like Domain"/>
    <property type="match status" value="1"/>
</dbReference>
<name>A0A561TW29_9ACTN</name>
<dbReference type="Proteomes" id="UP000317940">
    <property type="component" value="Unassembled WGS sequence"/>
</dbReference>
<evidence type="ECO:0000256" key="2">
    <source>
        <dbReference type="ARBA" id="ARBA00022857"/>
    </source>
</evidence>
<keyword evidence="2" id="KW-0521">NADP</keyword>
<organism evidence="4 5">
    <name type="scientific">Kitasatospora viridis</name>
    <dbReference type="NCBI Taxonomy" id="281105"/>
    <lineage>
        <taxon>Bacteria</taxon>
        <taxon>Bacillati</taxon>
        <taxon>Actinomycetota</taxon>
        <taxon>Actinomycetes</taxon>
        <taxon>Kitasatosporales</taxon>
        <taxon>Streptomycetaceae</taxon>
        <taxon>Kitasatospora</taxon>
    </lineage>
</organism>
<dbReference type="CDD" id="cd05251">
    <property type="entry name" value="NmrA_like_SDR_a"/>
    <property type="match status" value="1"/>
</dbReference>
<dbReference type="Pfam" id="PF05368">
    <property type="entry name" value="NmrA"/>
    <property type="match status" value="1"/>
</dbReference>
<dbReference type="EMBL" id="VIWT01000002">
    <property type="protein sequence ID" value="TWF91317.1"/>
    <property type="molecule type" value="Genomic_DNA"/>
</dbReference>
<dbReference type="SUPFAM" id="SSF51735">
    <property type="entry name" value="NAD(P)-binding Rossmann-fold domains"/>
    <property type="match status" value="1"/>
</dbReference>
<dbReference type="AlphaFoldDB" id="A0A561TW29"/>
<evidence type="ECO:0000313" key="4">
    <source>
        <dbReference type="EMBL" id="TWF91317.1"/>
    </source>
</evidence>
<evidence type="ECO:0000313" key="5">
    <source>
        <dbReference type="Proteomes" id="UP000317940"/>
    </source>
</evidence>
<keyword evidence="5" id="KW-1185">Reference proteome</keyword>
<gene>
    <name evidence="4" type="ORF">FHX73_12429</name>
</gene>
<dbReference type="PANTHER" id="PTHR42748">
    <property type="entry name" value="NITROGEN METABOLITE REPRESSION PROTEIN NMRA FAMILY MEMBER"/>
    <property type="match status" value="1"/>
</dbReference>
<feature type="domain" description="NmrA-like" evidence="3">
    <location>
        <begin position="15"/>
        <end position="281"/>
    </location>
</feature>
<evidence type="ECO:0000256" key="1">
    <source>
        <dbReference type="ARBA" id="ARBA00006328"/>
    </source>
</evidence>
<dbReference type="InterPro" id="IPR036291">
    <property type="entry name" value="NAD(P)-bd_dom_sf"/>
</dbReference>
<dbReference type="PANTHER" id="PTHR42748:SF7">
    <property type="entry name" value="NMRA LIKE REDOX SENSOR 1-RELATED"/>
    <property type="match status" value="1"/>
</dbReference>
<protein>
    <submittedName>
        <fullName evidence="4">Uncharacterized protein YbjT (DUF2867 family)</fullName>
    </submittedName>
</protein>
<proteinExistence type="inferred from homology"/>
<sequence length="317" mass="33546">MRQCDMGRFVEPTGKTVVVVGATGLQGRAVTRHLLGSGWQVRALSRDPDGAPARELASAGAQIACAQMDDVGSLIAAAEGAHGMFSVQPTVGSPGTAPDFSAEDEVRWGINVAEAARAAGIEHFVFTSVAGADRHGSERLPQNLVSKWRIEQHIAALGLPATILRPVSFMENFTGGYALQGGALATALAPEVPQQVMAVDDVGFVTALAFSRPEDWIGREVALAGDELTPTQIAAAIGDALGRPLPYVRIPIGAIRALSEDFAFANEWLNERGYRADISATRRIHPGTMSFASWLDREGAARIAAFLATQPTPEQHS</sequence>
<dbReference type="InterPro" id="IPR051164">
    <property type="entry name" value="NmrA-like_oxidored"/>
</dbReference>
<comment type="caution">
    <text evidence="4">The sequence shown here is derived from an EMBL/GenBank/DDBJ whole genome shotgun (WGS) entry which is preliminary data.</text>
</comment>
<comment type="similarity">
    <text evidence="1">Belongs to the NmrA-type oxidoreductase family.</text>
</comment>
<reference evidence="4 5" key="1">
    <citation type="submission" date="2019-06" db="EMBL/GenBank/DDBJ databases">
        <title>Sequencing the genomes of 1000 actinobacteria strains.</title>
        <authorList>
            <person name="Klenk H.-P."/>
        </authorList>
    </citation>
    <scope>NUCLEOTIDE SEQUENCE [LARGE SCALE GENOMIC DNA]</scope>
    <source>
        <strain evidence="4 5">DSM 44826</strain>
    </source>
</reference>
<dbReference type="Gene3D" id="3.90.25.10">
    <property type="entry name" value="UDP-galactose 4-epimerase, domain 1"/>
    <property type="match status" value="1"/>
</dbReference>
<dbReference type="InterPro" id="IPR008030">
    <property type="entry name" value="NmrA-like"/>
</dbReference>